<keyword evidence="1 5" id="KW-0963">Cytoplasm</keyword>
<keyword evidence="3 5" id="KW-0808">Transferase</keyword>
<dbReference type="GO" id="GO:0006166">
    <property type="term" value="P:purine ribonucleoside salvage"/>
    <property type="evidence" value="ECO:0007669"/>
    <property type="project" value="UniProtKB-KW"/>
</dbReference>
<dbReference type="NCBIfam" id="NF006671">
    <property type="entry name" value="PRK09219.1"/>
    <property type="match status" value="1"/>
</dbReference>
<comment type="subunit">
    <text evidence="5">Homodimer.</text>
</comment>
<dbReference type="InterPro" id="IPR000836">
    <property type="entry name" value="PRTase_dom"/>
</dbReference>
<feature type="binding site" evidence="5">
    <location>
        <position position="61"/>
    </location>
    <ligand>
        <name>xanthine</name>
        <dbReference type="ChEBI" id="CHEBI:17712"/>
    </ligand>
</feature>
<dbReference type="CDD" id="cd06223">
    <property type="entry name" value="PRTases_typeI"/>
    <property type="match status" value="1"/>
</dbReference>
<evidence type="ECO:0000256" key="5">
    <source>
        <dbReference type="HAMAP-Rule" id="MF_01184"/>
    </source>
</evidence>
<dbReference type="EMBL" id="ACCJ01000535">
    <property type="protein sequence ID" value="EEG51661.1"/>
    <property type="molecule type" value="Genomic_DNA"/>
</dbReference>
<organism evidence="9 10">
    <name type="scientific">[Clostridium] asparagiforme DSM 15981</name>
    <dbReference type="NCBI Taxonomy" id="518636"/>
    <lineage>
        <taxon>Bacteria</taxon>
        <taxon>Bacillati</taxon>
        <taxon>Bacillota</taxon>
        <taxon>Clostridia</taxon>
        <taxon>Lachnospirales</taxon>
        <taxon>Lachnospiraceae</taxon>
        <taxon>Enterocloster</taxon>
    </lineage>
</organism>
<dbReference type="HOGENOM" id="CLU_099015_0_0_9"/>
<evidence type="ECO:0000259" key="8">
    <source>
        <dbReference type="Pfam" id="PF00156"/>
    </source>
</evidence>
<dbReference type="GO" id="GO:0000310">
    <property type="term" value="F:xanthine phosphoribosyltransferase activity"/>
    <property type="evidence" value="ECO:0007669"/>
    <property type="project" value="UniProtKB-UniRule"/>
</dbReference>
<sequence>MQQQQKRRLRRRQNQTHSSAKLKNAYRKKKEDSLVQILKDRIRKDGKIKAGNVLKVDSFLNHQMDIRLFGEIGKEFKRRFADSEVTKILTIEASGIGIACIVAQYFDVPVVFAKKTQTKNIAGEVYTTKVESFTHGRVYDIIVSKEFLGPDDKVLLIDDFLANGKALEGLVALVKDSGAKLVGAGIVVEKGFQVGGDLLRSEGIRLESLAIVESMDEDTQTIVFRDDE</sequence>
<dbReference type="GO" id="GO:0005737">
    <property type="term" value="C:cytoplasm"/>
    <property type="evidence" value="ECO:0007669"/>
    <property type="project" value="UniProtKB-SubCell"/>
</dbReference>
<dbReference type="InterPro" id="IPR050118">
    <property type="entry name" value="Pur/Pyrimidine_PRTase"/>
</dbReference>
<comment type="subcellular location">
    <subcellularLocation>
        <location evidence="5">Cytoplasm</location>
    </subcellularLocation>
</comment>
<comment type="similarity">
    <text evidence="5">Belongs to the purine/pyrimidine phosphoribosyltransferase family. Xpt subfamily.</text>
</comment>
<evidence type="ECO:0000256" key="6">
    <source>
        <dbReference type="NCBIfam" id="TIGR01744"/>
    </source>
</evidence>
<dbReference type="HAMAP" id="MF_01184">
    <property type="entry name" value="XPRTase"/>
    <property type="match status" value="1"/>
</dbReference>
<comment type="pathway">
    <text evidence="5">Purine metabolism; XMP biosynthesis via salvage pathway; XMP from xanthine: step 1/1.</text>
</comment>
<feature type="region of interest" description="Disordered" evidence="7">
    <location>
        <begin position="1"/>
        <end position="28"/>
    </location>
</feature>
<comment type="function">
    <text evidence="5">Converts the preformed base xanthine, a product of nucleic acid breakdown, to xanthosine 5'-monophosphate (XMP), so it can be reused for RNA or DNA synthesis.</text>
</comment>
<dbReference type="PANTHER" id="PTHR43864">
    <property type="entry name" value="HYPOXANTHINE/GUANINE PHOSPHORIBOSYLTRANSFERASE"/>
    <property type="match status" value="1"/>
</dbReference>
<evidence type="ECO:0000256" key="1">
    <source>
        <dbReference type="ARBA" id="ARBA00022490"/>
    </source>
</evidence>
<keyword evidence="10" id="KW-1185">Reference proteome</keyword>
<dbReference type="InterPro" id="IPR010079">
    <property type="entry name" value="Xanthine_PRibTrfase"/>
</dbReference>
<name>C0DAE5_9FIRM</name>
<accession>C0DAE5</accession>
<reference evidence="9 10" key="1">
    <citation type="submission" date="2009-02" db="EMBL/GenBank/DDBJ databases">
        <title>Draft genome sequence of Clostridium asparagiforme (DSM 15981).</title>
        <authorList>
            <person name="Sudarsanam P."/>
            <person name="Ley R."/>
            <person name="Guruge J."/>
            <person name="Turnbaugh P.J."/>
            <person name="Mahowald M."/>
            <person name="Liep D."/>
            <person name="Gordon J."/>
        </authorList>
    </citation>
    <scope>NUCLEOTIDE SEQUENCE [LARGE SCALE GENOMIC DNA]</scope>
    <source>
        <strain evidence="9 10">DSM 15981</strain>
    </source>
</reference>
<feature type="binding site" evidence="5">
    <location>
        <begin position="162"/>
        <end position="166"/>
    </location>
    <ligand>
        <name>5-phospho-alpha-D-ribose 1-diphosphate</name>
        <dbReference type="ChEBI" id="CHEBI:58017"/>
    </ligand>
</feature>
<evidence type="ECO:0000256" key="3">
    <source>
        <dbReference type="ARBA" id="ARBA00022679"/>
    </source>
</evidence>
<evidence type="ECO:0000256" key="2">
    <source>
        <dbReference type="ARBA" id="ARBA00022676"/>
    </source>
</evidence>
<dbReference type="Proteomes" id="UP000004756">
    <property type="component" value="Unassembled WGS sequence"/>
</dbReference>
<dbReference type="UniPathway" id="UPA00602">
    <property type="reaction ID" value="UER00658"/>
</dbReference>
<gene>
    <name evidence="5 9" type="primary">xpt</name>
    <name evidence="9" type="ORF">CLOSTASPAR_06248</name>
</gene>
<proteinExistence type="inferred from homology"/>
<dbReference type="AlphaFoldDB" id="C0DAE5"/>
<feature type="binding site" evidence="5">
    <location>
        <position position="54"/>
    </location>
    <ligand>
        <name>xanthine</name>
        <dbReference type="ChEBI" id="CHEBI:17712"/>
    </ligand>
</feature>
<dbReference type="GO" id="GO:0032265">
    <property type="term" value="P:XMP salvage"/>
    <property type="evidence" value="ECO:0007669"/>
    <property type="project" value="UniProtKB-UniRule"/>
</dbReference>
<dbReference type="Gene3D" id="3.40.50.2020">
    <property type="match status" value="1"/>
</dbReference>
<dbReference type="PANTHER" id="PTHR43864:SF1">
    <property type="entry name" value="XANTHINE PHOSPHORIBOSYLTRANSFERASE"/>
    <property type="match status" value="1"/>
</dbReference>
<dbReference type="EC" id="2.4.2.22" evidence="5 6"/>
<dbReference type="Pfam" id="PF00156">
    <property type="entry name" value="Pribosyltran"/>
    <property type="match status" value="1"/>
</dbReference>
<comment type="catalytic activity">
    <reaction evidence="5">
        <text>XMP + diphosphate = xanthine + 5-phospho-alpha-D-ribose 1-diphosphate</text>
        <dbReference type="Rhea" id="RHEA:10800"/>
        <dbReference type="ChEBI" id="CHEBI:17712"/>
        <dbReference type="ChEBI" id="CHEBI:33019"/>
        <dbReference type="ChEBI" id="CHEBI:57464"/>
        <dbReference type="ChEBI" id="CHEBI:58017"/>
        <dbReference type="EC" id="2.4.2.22"/>
    </reaction>
</comment>
<evidence type="ECO:0000256" key="7">
    <source>
        <dbReference type="SAM" id="MobiDB-lite"/>
    </source>
</evidence>
<keyword evidence="4 5" id="KW-0660">Purine salvage</keyword>
<protein>
    <recommendedName>
        <fullName evidence="5 6">Xanthine phosphoribosyltransferase</fullName>
        <shortName evidence="5">XPRTase</shortName>
        <ecNumber evidence="5 6">2.4.2.22</ecNumber>
    </recommendedName>
</protein>
<evidence type="ECO:0000256" key="4">
    <source>
        <dbReference type="ARBA" id="ARBA00022726"/>
    </source>
</evidence>
<comment type="caution">
    <text evidence="9">The sequence shown here is derived from an EMBL/GenBank/DDBJ whole genome shotgun (WGS) entry which is preliminary data.</text>
</comment>
<evidence type="ECO:0000313" key="10">
    <source>
        <dbReference type="Proteomes" id="UP000004756"/>
    </source>
</evidence>
<dbReference type="InterPro" id="IPR029057">
    <property type="entry name" value="PRTase-like"/>
</dbReference>
<dbReference type="NCBIfam" id="TIGR01744">
    <property type="entry name" value="XPRTase"/>
    <property type="match status" value="1"/>
</dbReference>
<evidence type="ECO:0000313" key="9">
    <source>
        <dbReference type="EMBL" id="EEG51661.1"/>
    </source>
</evidence>
<dbReference type="SUPFAM" id="SSF53271">
    <property type="entry name" value="PRTase-like"/>
    <property type="match status" value="1"/>
</dbReference>
<feature type="binding site" evidence="5">
    <location>
        <position position="190"/>
    </location>
    <ligand>
        <name>xanthine</name>
        <dbReference type="ChEBI" id="CHEBI:17712"/>
    </ligand>
</feature>
<feature type="domain" description="Phosphoribosyltransferase" evidence="8">
    <location>
        <begin position="78"/>
        <end position="191"/>
    </location>
</feature>
<dbReference type="GO" id="GO:0046110">
    <property type="term" value="P:xanthine metabolic process"/>
    <property type="evidence" value="ECO:0007669"/>
    <property type="project" value="UniProtKB-UniRule"/>
</dbReference>
<keyword evidence="2 5" id="KW-0328">Glycosyltransferase</keyword>
<feature type="compositionally biased region" description="Basic residues" evidence="7">
    <location>
        <begin position="1"/>
        <end position="14"/>
    </location>
</feature>